<evidence type="ECO:0000256" key="12">
    <source>
        <dbReference type="SAM" id="Phobius"/>
    </source>
</evidence>
<evidence type="ECO:0000256" key="10">
    <source>
        <dbReference type="ARBA" id="ARBA00023209"/>
    </source>
</evidence>
<evidence type="ECO:0000256" key="6">
    <source>
        <dbReference type="ARBA" id="ARBA00022824"/>
    </source>
</evidence>
<name>A0A5C3QIG2_9AGAR</name>
<dbReference type="Pfam" id="PF04191">
    <property type="entry name" value="PEMT"/>
    <property type="match status" value="1"/>
</dbReference>
<dbReference type="GO" id="GO:0032259">
    <property type="term" value="P:methylation"/>
    <property type="evidence" value="ECO:0007669"/>
    <property type="project" value="UniProtKB-KW"/>
</dbReference>
<dbReference type="Gene3D" id="1.20.120.1630">
    <property type="match status" value="1"/>
</dbReference>
<feature type="transmembrane region" description="Helical" evidence="12">
    <location>
        <begin position="49"/>
        <end position="72"/>
    </location>
</feature>
<keyword evidence="3" id="KW-0808">Transferase</keyword>
<keyword evidence="4" id="KW-0949">S-adenosyl-L-methionine</keyword>
<keyword evidence="2" id="KW-0444">Lipid biosynthesis</keyword>
<keyword evidence="5 12" id="KW-0812">Transmembrane</keyword>
<gene>
    <name evidence="13" type="ORF">BDV98DRAFT_512770</name>
</gene>
<dbReference type="Proteomes" id="UP000305067">
    <property type="component" value="Unassembled WGS sequence"/>
</dbReference>
<dbReference type="InterPro" id="IPR052527">
    <property type="entry name" value="Metal_cation-efflux_comp"/>
</dbReference>
<organism evidence="13 14">
    <name type="scientific">Pterulicium gracile</name>
    <dbReference type="NCBI Taxonomy" id="1884261"/>
    <lineage>
        <taxon>Eukaryota</taxon>
        <taxon>Fungi</taxon>
        <taxon>Dikarya</taxon>
        <taxon>Basidiomycota</taxon>
        <taxon>Agaricomycotina</taxon>
        <taxon>Agaricomycetes</taxon>
        <taxon>Agaricomycetidae</taxon>
        <taxon>Agaricales</taxon>
        <taxon>Pleurotineae</taxon>
        <taxon>Pterulaceae</taxon>
        <taxon>Pterulicium</taxon>
    </lineage>
</organism>
<dbReference type="GO" id="GO:0006656">
    <property type="term" value="P:phosphatidylcholine biosynthetic process"/>
    <property type="evidence" value="ECO:0007669"/>
    <property type="project" value="UniProtKB-UniPathway"/>
</dbReference>
<protein>
    <recommendedName>
        <fullName evidence="15">Protein-S-isoprenylcysteine O-methyltransferase</fullName>
    </recommendedName>
</protein>
<evidence type="ECO:0000256" key="3">
    <source>
        <dbReference type="ARBA" id="ARBA00022603"/>
    </source>
</evidence>
<evidence type="ECO:0000313" key="14">
    <source>
        <dbReference type="Proteomes" id="UP000305067"/>
    </source>
</evidence>
<dbReference type="OrthoDB" id="422086at2759"/>
<dbReference type="GO" id="GO:0008168">
    <property type="term" value="F:methyltransferase activity"/>
    <property type="evidence" value="ECO:0007669"/>
    <property type="project" value="UniProtKB-KW"/>
</dbReference>
<evidence type="ECO:0000256" key="11">
    <source>
        <dbReference type="ARBA" id="ARBA00023264"/>
    </source>
</evidence>
<keyword evidence="7 12" id="KW-1133">Transmembrane helix</keyword>
<dbReference type="InterPro" id="IPR007318">
    <property type="entry name" value="Phopholipid_MeTrfase"/>
</dbReference>
<dbReference type="PANTHER" id="PTHR43847">
    <property type="entry name" value="BLL3993 PROTEIN"/>
    <property type="match status" value="1"/>
</dbReference>
<evidence type="ECO:0000256" key="9">
    <source>
        <dbReference type="ARBA" id="ARBA00023136"/>
    </source>
</evidence>
<dbReference type="UniPathway" id="UPA00753"/>
<evidence type="ECO:0000256" key="7">
    <source>
        <dbReference type="ARBA" id="ARBA00022989"/>
    </source>
</evidence>
<keyword evidence="11" id="KW-1208">Phospholipid metabolism</keyword>
<accession>A0A5C3QIG2</accession>
<feature type="non-terminal residue" evidence="13">
    <location>
        <position position="1"/>
    </location>
</feature>
<keyword evidence="6" id="KW-0256">Endoplasmic reticulum</keyword>
<keyword evidence="10" id="KW-0594">Phospholipid biosynthesis</keyword>
<evidence type="ECO:0000256" key="4">
    <source>
        <dbReference type="ARBA" id="ARBA00022691"/>
    </source>
</evidence>
<keyword evidence="3" id="KW-0489">Methyltransferase</keyword>
<dbReference type="STRING" id="1884261.A0A5C3QIG2"/>
<feature type="transmembrane region" description="Helical" evidence="12">
    <location>
        <begin position="108"/>
        <end position="128"/>
    </location>
</feature>
<evidence type="ECO:0000256" key="2">
    <source>
        <dbReference type="ARBA" id="ARBA00022516"/>
    </source>
</evidence>
<proteinExistence type="predicted"/>
<dbReference type="EMBL" id="ML178842">
    <property type="protein sequence ID" value="TFK98123.1"/>
    <property type="molecule type" value="Genomic_DNA"/>
</dbReference>
<evidence type="ECO:0000256" key="8">
    <source>
        <dbReference type="ARBA" id="ARBA00023098"/>
    </source>
</evidence>
<keyword evidence="9 12" id="KW-0472">Membrane</keyword>
<dbReference type="PANTHER" id="PTHR43847:SF1">
    <property type="entry name" value="BLL3993 PROTEIN"/>
    <property type="match status" value="1"/>
</dbReference>
<evidence type="ECO:0000256" key="5">
    <source>
        <dbReference type="ARBA" id="ARBA00022692"/>
    </source>
</evidence>
<dbReference type="AlphaFoldDB" id="A0A5C3QIG2"/>
<feature type="transmembrane region" description="Helical" evidence="12">
    <location>
        <begin position="161"/>
        <end position="194"/>
    </location>
</feature>
<evidence type="ECO:0000256" key="1">
    <source>
        <dbReference type="ARBA" id="ARBA00004127"/>
    </source>
</evidence>
<comment type="subcellular location">
    <subcellularLocation>
        <location evidence="1">Endomembrane system</location>
        <topology evidence="1">Multi-pass membrane protein</topology>
    </subcellularLocation>
</comment>
<dbReference type="GO" id="GO:0012505">
    <property type="term" value="C:endomembrane system"/>
    <property type="evidence" value="ECO:0007669"/>
    <property type="project" value="UniProtKB-SubCell"/>
</dbReference>
<evidence type="ECO:0008006" key="15">
    <source>
        <dbReference type="Google" id="ProtNLM"/>
    </source>
</evidence>
<evidence type="ECO:0000313" key="13">
    <source>
        <dbReference type="EMBL" id="TFK98123.1"/>
    </source>
</evidence>
<keyword evidence="14" id="KW-1185">Reference proteome</keyword>
<reference evidence="13 14" key="1">
    <citation type="journal article" date="2019" name="Nat. Ecol. Evol.">
        <title>Megaphylogeny resolves global patterns of mushroom evolution.</title>
        <authorList>
            <person name="Varga T."/>
            <person name="Krizsan K."/>
            <person name="Foldi C."/>
            <person name="Dima B."/>
            <person name="Sanchez-Garcia M."/>
            <person name="Sanchez-Ramirez S."/>
            <person name="Szollosi G.J."/>
            <person name="Szarkandi J.G."/>
            <person name="Papp V."/>
            <person name="Albert L."/>
            <person name="Andreopoulos W."/>
            <person name="Angelini C."/>
            <person name="Antonin V."/>
            <person name="Barry K.W."/>
            <person name="Bougher N.L."/>
            <person name="Buchanan P."/>
            <person name="Buyck B."/>
            <person name="Bense V."/>
            <person name="Catcheside P."/>
            <person name="Chovatia M."/>
            <person name="Cooper J."/>
            <person name="Damon W."/>
            <person name="Desjardin D."/>
            <person name="Finy P."/>
            <person name="Geml J."/>
            <person name="Haridas S."/>
            <person name="Hughes K."/>
            <person name="Justo A."/>
            <person name="Karasinski D."/>
            <person name="Kautmanova I."/>
            <person name="Kiss B."/>
            <person name="Kocsube S."/>
            <person name="Kotiranta H."/>
            <person name="LaButti K.M."/>
            <person name="Lechner B.E."/>
            <person name="Liimatainen K."/>
            <person name="Lipzen A."/>
            <person name="Lukacs Z."/>
            <person name="Mihaltcheva S."/>
            <person name="Morgado L.N."/>
            <person name="Niskanen T."/>
            <person name="Noordeloos M.E."/>
            <person name="Ohm R.A."/>
            <person name="Ortiz-Santana B."/>
            <person name="Ovrebo C."/>
            <person name="Racz N."/>
            <person name="Riley R."/>
            <person name="Savchenko A."/>
            <person name="Shiryaev A."/>
            <person name="Soop K."/>
            <person name="Spirin V."/>
            <person name="Szebenyi C."/>
            <person name="Tomsovsky M."/>
            <person name="Tulloss R.E."/>
            <person name="Uehling J."/>
            <person name="Grigoriev I.V."/>
            <person name="Vagvolgyi C."/>
            <person name="Papp T."/>
            <person name="Martin F.M."/>
            <person name="Miettinen O."/>
            <person name="Hibbett D.S."/>
            <person name="Nagy L.G."/>
        </authorList>
    </citation>
    <scope>NUCLEOTIDE SEQUENCE [LARGE SCALE GENOMIC DNA]</scope>
    <source>
        <strain evidence="13 14">CBS 309.79</strain>
    </source>
</reference>
<keyword evidence="8" id="KW-0443">Lipid metabolism</keyword>
<sequence length="229" mass="25610">PFTAVELITTTSSVFFLFFSINGMKSIAPRALAEAGKLRYLPRTSLGKVISPIHALAIFIPILLFTIIVPLCELRQPGWMLQYSLPTIGKLLGPEWVSSMGGEEQAKAALRITASVTLCCLTWVNMWIMRTFLGAQWAAIGVREKPTIVSTGPYGLVRHPLYSIMLAIEICFVIMFWSYVPLVAGAIVAICFAIKMPIEEELMEEDPTIGQLYKEYKKEVRARVIPLLW</sequence>